<proteinExistence type="predicted"/>
<feature type="compositionally biased region" description="Basic and acidic residues" evidence="1">
    <location>
        <begin position="27"/>
        <end position="43"/>
    </location>
</feature>
<feature type="compositionally biased region" description="Basic and acidic residues" evidence="1">
    <location>
        <begin position="62"/>
        <end position="89"/>
    </location>
</feature>
<dbReference type="AlphaFoldDB" id="A0A1J9QVS1"/>
<sequence>MSGKSRKVYVNSPAKAQLDRRKTRIKGMQENDKNKTASQDKNRATNPGLETNVHALRAGSKRVTEGPDWKRRIGKKGHEQAVKEKEKKDRMRRGKGKEEGEKENEGGEVGEGVKEREEK</sequence>
<evidence type="ECO:0000313" key="2">
    <source>
        <dbReference type="EMBL" id="OJD24331.1"/>
    </source>
</evidence>
<accession>A0A1J9QVS1</accession>
<keyword evidence="3" id="KW-1185">Reference proteome</keyword>
<dbReference type="Proteomes" id="UP000242791">
    <property type="component" value="Unassembled WGS sequence"/>
</dbReference>
<dbReference type="EMBL" id="LGTZ01000584">
    <property type="protein sequence ID" value="OJD24331.1"/>
    <property type="molecule type" value="Genomic_DNA"/>
</dbReference>
<feature type="region of interest" description="Disordered" evidence="1">
    <location>
        <begin position="1"/>
        <end position="119"/>
    </location>
</feature>
<comment type="caution">
    <text evidence="2">The sequence shown here is derived from an EMBL/GenBank/DDBJ whole genome shotgun (WGS) entry which is preliminary data.</text>
</comment>
<feature type="compositionally biased region" description="Basic and acidic residues" evidence="1">
    <location>
        <begin position="96"/>
        <end position="119"/>
    </location>
</feature>
<evidence type="ECO:0000256" key="1">
    <source>
        <dbReference type="SAM" id="MobiDB-lite"/>
    </source>
</evidence>
<gene>
    <name evidence="2" type="ORF">ACJ73_04309</name>
</gene>
<dbReference type="VEuPathDB" id="FungiDB:ACJ73_04309"/>
<reference evidence="2 3" key="1">
    <citation type="submission" date="2015-08" db="EMBL/GenBank/DDBJ databases">
        <title>Emmonsia species relationships and genome sequence.</title>
        <authorList>
            <person name="Cuomo C.A."/>
            <person name="Schwartz I.S."/>
            <person name="Kenyon C."/>
            <person name="De Hoog G.S."/>
            <person name="Govender N.P."/>
            <person name="Botha A."/>
            <person name="Moreno L."/>
            <person name="De Vries M."/>
            <person name="Munoz J.F."/>
            <person name="Stielow J.B."/>
        </authorList>
    </citation>
    <scope>NUCLEOTIDE SEQUENCE [LARGE SCALE GENOMIC DNA]</scope>
    <source>
        <strain evidence="2 3">EI222</strain>
    </source>
</reference>
<name>A0A1J9QVS1_9EURO</name>
<organism evidence="2 3">
    <name type="scientific">Blastomyces percursus</name>
    <dbReference type="NCBI Taxonomy" id="1658174"/>
    <lineage>
        <taxon>Eukaryota</taxon>
        <taxon>Fungi</taxon>
        <taxon>Dikarya</taxon>
        <taxon>Ascomycota</taxon>
        <taxon>Pezizomycotina</taxon>
        <taxon>Eurotiomycetes</taxon>
        <taxon>Eurotiomycetidae</taxon>
        <taxon>Onygenales</taxon>
        <taxon>Ajellomycetaceae</taxon>
        <taxon>Blastomyces</taxon>
    </lineage>
</organism>
<evidence type="ECO:0000313" key="3">
    <source>
        <dbReference type="Proteomes" id="UP000242791"/>
    </source>
</evidence>
<dbReference type="OrthoDB" id="10595206at2759"/>
<protein>
    <submittedName>
        <fullName evidence="2">Uncharacterized protein</fullName>
    </submittedName>
</protein>